<dbReference type="Proteomes" id="UP001059041">
    <property type="component" value="Linkage Group LG22"/>
</dbReference>
<evidence type="ECO:0000313" key="8">
    <source>
        <dbReference type="EMBL" id="KAI7793156.1"/>
    </source>
</evidence>
<evidence type="ECO:0000256" key="5">
    <source>
        <dbReference type="SAM" id="MobiDB-lite"/>
    </source>
</evidence>
<name>A0A9W7WAM3_TRIRA</name>
<sequence length="639" mass="70772">MSMDSSKSSKFTFQSSVHSSHVLQCLNEQRKKDLLCDLTVVVENRSFRAHRAVLASCSDFFSARVSSLATPEGLVINLPDEVTAEGFEPLLEFAYTSKLTFTKENVLELRNCTSFLGFKNLDKACFDFLLPKFFDSSKSTSKIQRKQCCKTKCCKAREALATGDDVTDENKTLPQPSQSQLQEKEQSLPSSTPTEDATGSQNVQSNKHTDYSSLCPKYRKFQIACGKERACLDACGIETVPVTLARPKDNCPLNCLPCSSNEDCSKSSIWDLASQEISHVSGTDDVGTAFSCYSNIEDCPAEQSNSLRSREEIEVAKQLTVMPDTFPTQASPSGLGLAEKALNLKCPNWQLDPTALECPFLQSFGAVGAQLHDVEGGDTSQGSPYVPSNQSGEDSDSVDTEGDSESYSSERLFEMALPLSVDQIVSLSRNDFQQMLKQQCLSREQLDAVHDIRRRSKNRVAARRCRKRKLDCIYSLECEIQKLRSEHEKLTAERIQLNQLKIKTWQSYSGLYERVCTEAALKPEQLQVLAKYSSPDCPLSAFLCPASDLPQRPELWPQASTSSRCFSLRTCCSGAKALRASLIENASGVDQSSSQNMLPTRHVEAQSDNCPADALPCEKSVYCSILKLGTDLICHQERD</sequence>
<dbReference type="GO" id="GO:0000981">
    <property type="term" value="F:DNA-binding transcription factor activity, RNA polymerase II-specific"/>
    <property type="evidence" value="ECO:0007669"/>
    <property type="project" value="TreeGrafter"/>
</dbReference>
<dbReference type="SUPFAM" id="SSF57959">
    <property type="entry name" value="Leucine zipper domain"/>
    <property type="match status" value="1"/>
</dbReference>
<dbReference type="InterPro" id="IPR046347">
    <property type="entry name" value="bZIP_sf"/>
</dbReference>
<dbReference type="PANTHER" id="PTHR46105">
    <property type="entry name" value="AGAP004733-PA"/>
    <property type="match status" value="1"/>
</dbReference>
<keyword evidence="1" id="KW-0805">Transcription regulation</keyword>
<organism evidence="8 9">
    <name type="scientific">Triplophysa rosa</name>
    <name type="common">Cave loach</name>
    <dbReference type="NCBI Taxonomy" id="992332"/>
    <lineage>
        <taxon>Eukaryota</taxon>
        <taxon>Metazoa</taxon>
        <taxon>Chordata</taxon>
        <taxon>Craniata</taxon>
        <taxon>Vertebrata</taxon>
        <taxon>Euteleostomi</taxon>
        <taxon>Actinopterygii</taxon>
        <taxon>Neopterygii</taxon>
        <taxon>Teleostei</taxon>
        <taxon>Ostariophysi</taxon>
        <taxon>Cypriniformes</taxon>
        <taxon>Nemacheilidae</taxon>
        <taxon>Triplophysa</taxon>
    </lineage>
</organism>
<accession>A0A9W7WAM3</accession>
<dbReference type="Gene3D" id="1.10.880.10">
    <property type="entry name" value="Transcription factor, Skn-1-like, DNA-binding domain"/>
    <property type="match status" value="1"/>
</dbReference>
<dbReference type="Pfam" id="PF03131">
    <property type="entry name" value="bZIP_Maf"/>
    <property type="match status" value="1"/>
</dbReference>
<dbReference type="SMART" id="SM00225">
    <property type="entry name" value="BTB"/>
    <property type="match status" value="1"/>
</dbReference>
<comment type="caution">
    <text evidence="8">The sequence shown here is derived from an EMBL/GenBank/DDBJ whole genome shotgun (WGS) entry which is preliminary data.</text>
</comment>
<dbReference type="PROSITE" id="PS50217">
    <property type="entry name" value="BZIP"/>
    <property type="match status" value="1"/>
</dbReference>
<dbReference type="InterPro" id="IPR000210">
    <property type="entry name" value="BTB/POZ_dom"/>
</dbReference>
<feature type="compositionally biased region" description="Polar residues" evidence="5">
    <location>
        <begin position="192"/>
        <end position="206"/>
    </location>
</feature>
<dbReference type="SMART" id="SM00338">
    <property type="entry name" value="BRLZ"/>
    <property type="match status" value="1"/>
</dbReference>
<evidence type="ECO:0000256" key="3">
    <source>
        <dbReference type="ARBA" id="ARBA00023163"/>
    </source>
</evidence>
<reference evidence="8" key="1">
    <citation type="submission" date="2021-02" db="EMBL/GenBank/DDBJ databases">
        <title>Comparative genomics reveals that relaxation of natural selection precedes convergent phenotypic evolution of cavefish.</title>
        <authorList>
            <person name="Peng Z."/>
        </authorList>
    </citation>
    <scope>NUCLEOTIDE SEQUENCE</scope>
    <source>
        <tissue evidence="8">Muscle</tissue>
    </source>
</reference>
<dbReference type="InterPro" id="IPR004826">
    <property type="entry name" value="bZIP_Maf"/>
</dbReference>
<evidence type="ECO:0000256" key="1">
    <source>
        <dbReference type="ARBA" id="ARBA00023015"/>
    </source>
</evidence>
<dbReference type="Pfam" id="PF00651">
    <property type="entry name" value="BTB"/>
    <property type="match status" value="1"/>
</dbReference>
<feature type="domain" description="BTB" evidence="6">
    <location>
        <begin position="36"/>
        <end position="103"/>
    </location>
</feature>
<feature type="compositionally biased region" description="Polar residues" evidence="5">
    <location>
        <begin position="378"/>
        <end position="392"/>
    </location>
</feature>
<dbReference type="PROSITE" id="PS00036">
    <property type="entry name" value="BZIP_BASIC"/>
    <property type="match status" value="1"/>
</dbReference>
<keyword evidence="3" id="KW-0804">Transcription</keyword>
<evidence type="ECO:0000313" key="9">
    <source>
        <dbReference type="Proteomes" id="UP001059041"/>
    </source>
</evidence>
<dbReference type="PANTHER" id="PTHR46105:SF23">
    <property type="entry name" value="TRANSCRIPTION REGULATOR PROTEIN BACH1"/>
    <property type="match status" value="1"/>
</dbReference>
<keyword evidence="4" id="KW-0175">Coiled coil</keyword>
<protein>
    <submittedName>
        <fullName evidence="8">BTB and CNC-like protein 1b</fullName>
    </submittedName>
</protein>
<feature type="domain" description="BZIP" evidence="7">
    <location>
        <begin position="453"/>
        <end position="499"/>
    </location>
</feature>
<dbReference type="InterPro" id="IPR050457">
    <property type="entry name" value="ZnFinger_BTB_dom_contain"/>
</dbReference>
<dbReference type="GO" id="GO:0000978">
    <property type="term" value="F:RNA polymerase II cis-regulatory region sequence-specific DNA binding"/>
    <property type="evidence" value="ECO:0007669"/>
    <property type="project" value="TreeGrafter"/>
</dbReference>
<dbReference type="AlphaFoldDB" id="A0A9W7WAM3"/>
<keyword evidence="2" id="KW-0238">DNA-binding</keyword>
<dbReference type="InterPro" id="IPR011333">
    <property type="entry name" value="SKP1/BTB/POZ_sf"/>
</dbReference>
<dbReference type="Gene3D" id="3.30.710.10">
    <property type="entry name" value="Potassium Channel Kv1.1, Chain A"/>
    <property type="match status" value="1"/>
</dbReference>
<dbReference type="SUPFAM" id="SSF54695">
    <property type="entry name" value="POZ domain"/>
    <property type="match status" value="1"/>
</dbReference>
<evidence type="ECO:0000259" key="6">
    <source>
        <dbReference type="PROSITE" id="PS50097"/>
    </source>
</evidence>
<feature type="coiled-coil region" evidence="4">
    <location>
        <begin position="473"/>
        <end position="500"/>
    </location>
</feature>
<dbReference type="InterPro" id="IPR008917">
    <property type="entry name" value="TF_DNA-bd_sf"/>
</dbReference>
<dbReference type="PROSITE" id="PS50097">
    <property type="entry name" value="BTB"/>
    <property type="match status" value="1"/>
</dbReference>
<dbReference type="EMBL" id="JAFHDT010000022">
    <property type="protein sequence ID" value="KAI7793156.1"/>
    <property type="molecule type" value="Genomic_DNA"/>
</dbReference>
<keyword evidence="9" id="KW-1185">Reference proteome</keyword>
<dbReference type="OrthoDB" id="6365358at2759"/>
<dbReference type="InterPro" id="IPR004827">
    <property type="entry name" value="bZIP"/>
</dbReference>
<feature type="compositionally biased region" description="Low complexity" evidence="5">
    <location>
        <begin position="173"/>
        <end position="191"/>
    </location>
</feature>
<dbReference type="FunFam" id="3.30.710.10:FF:000033">
    <property type="entry name" value="transcription regulator protein BACH2 isoform X1"/>
    <property type="match status" value="1"/>
</dbReference>
<feature type="region of interest" description="Disordered" evidence="5">
    <location>
        <begin position="165"/>
        <end position="209"/>
    </location>
</feature>
<evidence type="ECO:0000256" key="2">
    <source>
        <dbReference type="ARBA" id="ARBA00023125"/>
    </source>
</evidence>
<feature type="region of interest" description="Disordered" evidence="5">
    <location>
        <begin position="373"/>
        <end position="405"/>
    </location>
</feature>
<evidence type="ECO:0000259" key="7">
    <source>
        <dbReference type="PROSITE" id="PS50217"/>
    </source>
</evidence>
<feature type="compositionally biased region" description="Acidic residues" evidence="5">
    <location>
        <begin position="393"/>
        <end position="404"/>
    </location>
</feature>
<gene>
    <name evidence="8" type="ORF">IRJ41_006410</name>
</gene>
<proteinExistence type="predicted"/>
<dbReference type="SUPFAM" id="SSF47454">
    <property type="entry name" value="A DNA-binding domain in eukaryotic transcription factors"/>
    <property type="match status" value="1"/>
</dbReference>
<evidence type="ECO:0000256" key="4">
    <source>
        <dbReference type="SAM" id="Coils"/>
    </source>
</evidence>